<accession>A0ACB8QWN0</accession>
<reference evidence="1" key="1">
    <citation type="submission" date="2021-02" db="EMBL/GenBank/DDBJ databases">
        <authorList>
            <consortium name="DOE Joint Genome Institute"/>
            <person name="Ahrendt S."/>
            <person name="Looney B.P."/>
            <person name="Miyauchi S."/>
            <person name="Morin E."/>
            <person name="Drula E."/>
            <person name="Courty P.E."/>
            <person name="Chicoki N."/>
            <person name="Fauchery L."/>
            <person name="Kohler A."/>
            <person name="Kuo A."/>
            <person name="Labutti K."/>
            <person name="Pangilinan J."/>
            <person name="Lipzen A."/>
            <person name="Riley R."/>
            <person name="Andreopoulos W."/>
            <person name="He G."/>
            <person name="Johnson J."/>
            <person name="Barry K.W."/>
            <person name="Grigoriev I.V."/>
            <person name="Nagy L."/>
            <person name="Hibbett D."/>
            <person name="Henrissat B."/>
            <person name="Matheny P.B."/>
            <person name="Labbe J."/>
            <person name="Martin F."/>
        </authorList>
    </citation>
    <scope>NUCLEOTIDE SEQUENCE</scope>
    <source>
        <strain evidence="1">EC-137</strain>
    </source>
</reference>
<proteinExistence type="predicted"/>
<gene>
    <name evidence="1" type="ORF">K488DRAFT_82498</name>
</gene>
<name>A0ACB8QWN0_9AGAM</name>
<protein>
    <submittedName>
        <fullName evidence="1">Uncharacterized protein</fullName>
    </submittedName>
</protein>
<keyword evidence="2" id="KW-1185">Reference proteome</keyword>
<evidence type="ECO:0000313" key="1">
    <source>
        <dbReference type="EMBL" id="KAI0036062.1"/>
    </source>
</evidence>
<organism evidence="1 2">
    <name type="scientific">Vararia minispora EC-137</name>
    <dbReference type="NCBI Taxonomy" id="1314806"/>
    <lineage>
        <taxon>Eukaryota</taxon>
        <taxon>Fungi</taxon>
        <taxon>Dikarya</taxon>
        <taxon>Basidiomycota</taxon>
        <taxon>Agaricomycotina</taxon>
        <taxon>Agaricomycetes</taxon>
        <taxon>Russulales</taxon>
        <taxon>Lachnocladiaceae</taxon>
        <taxon>Vararia</taxon>
    </lineage>
</organism>
<reference evidence="1" key="2">
    <citation type="journal article" date="2022" name="New Phytol.">
        <title>Evolutionary transition to the ectomycorrhizal habit in the genomes of a hyperdiverse lineage of mushroom-forming fungi.</title>
        <authorList>
            <person name="Looney B."/>
            <person name="Miyauchi S."/>
            <person name="Morin E."/>
            <person name="Drula E."/>
            <person name="Courty P.E."/>
            <person name="Kohler A."/>
            <person name="Kuo A."/>
            <person name="LaButti K."/>
            <person name="Pangilinan J."/>
            <person name="Lipzen A."/>
            <person name="Riley R."/>
            <person name="Andreopoulos W."/>
            <person name="He G."/>
            <person name="Johnson J."/>
            <person name="Nolan M."/>
            <person name="Tritt A."/>
            <person name="Barry K.W."/>
            <person name="Grigoriev I.V."/>
            <person name="Nagy L.G."/>
            <person name="Hibbett D."/>
            <person name="Henrissat B."/>
            <person name="Matheny P.B."/>
            <person name="Labbe J."/>
            <person name="Martin F.M."/>
        </authorList>
    </citation>
    <scope>NUCLEOTIDE SEQUENCE</scope>
    <source>
        <strain evidence="1">EC-137</strain>
    </source>
</reference>
<sequence length="699" mass="73402">MLSRILAIAAAPNNDVLLPFATADTSPQILQTAGLAKLPPNKRLSRATSKRRHGTDTPPKPTTYAQATNLAAEYPEHAASILSSPLGRDSSGGVPKTYAAATNLAAQQPERAAEILTTPLVGTGSNSTPKTYAAATNLAVRNPERAAEILSTPLASNRHATEGDRSETSRLVPTDARGLLTGTPRVREPLGLSAARNDQLVTPAKKSTIPRFKGIPGSSRRRLQNTNKGVSPAGGGENQPPCSFESPIRARDVPVRRRLAKERLGIPWDAQELPSPLRSFTVALAPNTGNQADEEDLHAETSAPASIDSGSVPARRDASAIGGGLRDNVDIRVGQSNGSTEDKSGDVERVSMQDHPETEKCSSQPQYNPSEAEVGGSPQPSAVPEDLRTIVSATCQLRPLIAFIDRVGANEDVSSSSGTSRDKCDGDAVRQLRASEVETVEHGPRSNGASLVPQAMPSSPPILMQPGPLSSTPTLVKQVSSPSATTANNASARADHGSIAFETPVRMAAPFVSYPVEPKPSIPATSPGSPSPAPPNSDPTFVTSLPLVGPSRVKNPVRPNSASRVSTSSSSARAAPSSSMQIFIAGRRSAYELASEFAAVRERQTADLPAARSQRQQNVFAGAGRGPRPRMGQYGILPPCAVPTPLRLRQQRSSMGSVIFETAMGSDAQAADALETSEGGELVGYVEVGPWWKARGTRV</sequence>
<dbReference type="EMBL" id="MU273476">
    <property type="protein sequence ID" value="KAI0036062.1"/>
    <property type="molecule type" value="Genomic_DNA"/>
</dbReference>
<comment type="caution">
    <text evidence="1">The sequence shown here is derived from an EMBL/GenBank/DDBJ whole genome shotgun (WGS) entry which is preliminary data.</text>
</comment>
<evidence type="ECO:0000313" key="2">
    <source>
        <dbReference type="Proteomes" id="UP000814128"/>
    </source>
</evidence>
<dbReference type="Proteomes" id="UP000814128">
    <property type="component" value="Unassembled WGS sequence"/>
</dbReference>